<comment type="caution">
    <text evidence="11">The sequence shown here is derived from an EMBL/GenBank/DDBJ whole genome shotgun (WGS) entry which is preliminary data.</text>
</comment>
<evidence type="ECO:0000313" key="12">
    <source>
        <dbReference type="Proteomes" id="UP001374579"/>
    </source>
</evidence>
<comment type="catalytic activity">
    <reaction evidence="9 10">
        <text>2 (2E,6E)-farnesyl diphosphate = presqualene diphosphate + diphosphate</text>
        <dbReference type="Rhea" id="RHEA:22672"/>
        <dbReference type="ChEBI" id="CHEBI:33019"/>
        <dbReference type="ChEBI" id="CHEBI:57310"/>
        <dbReference type="ChEBI" id="CHEBI:175763"/>
    </reaction>
    <physiologicalReaction direction="left-to-right" evidence="9 10">
        <dbReference type="Rhea" id="RHEA:22673"/>
    </physiologicalReaction>
</comment>
<proteinExistence type="inferred from homology"/>
<evidence type="ECO:0000256" key="5">
    <source>
        <dbReference type="ARBA" id="ARBA00022679"/>
    </source>
</evidence>
<dbReference type="Pfam" id="PF00494">
    <property type="entry name" value="SQS_PSY"/>
    <property type="match status" value="1"/>
</dbReference>
<dbReference type="InterPro" id="IPR033904">
    <property type="entry name" value="Trans_IPPS_HH"/>
</dbReference>
<dbReference type="Gene3D" id="1.10.600.10">
    <property type="entry name" value="Farnesyl Diphosphate Synthase"/>
    <property type="match status" value="2"/>
</dbReference>
<dbReference type="PROSITE" id="PS01045">
    <property type="entry name" value="SQUALEN_PHYTOEN_SYN_2"/>
    <property type="match status" value="1"/>
</dbReference>
<dbReference type="SFLD" id="SFLDS00005">
    <property type="entry name" value="Isoprenoid_Synthase_Type_I"/>
    <property type="match status" value="1"/>
</dbReference>
<evidence type="ECO:0000256" key="6">
    <source>
        <dbReference type="ARBA" id="ARBA00045166"/>
    </source>
</evidence>
<evidence type="ECO:0000256" key="7">
    <source>
        <dbReference type="ARBA" id="ARBA00047468"/>
    </source>
</evidence>
<protein>
    <recommendedName>
        <fullName evidence="4 10">Squalene synthase</fullName>
        <shortName evidence="10">SQS</shortName>
        <shortName evidence="10">SS</shortName>
        <ecNumber evidence="3 10">2.5.1.21</ecNumber>
    </recommendedName>
</protein>
<dbReference type="PANTHER" id="PTHR11626">
    <property type="entry name" value="FARNESYL-DIPHOSPHATE FARNESYLTRANSFERASE"/>
    <property type="match status" value="1"/>
</dbReference>
<comment type="cofactor">
    <cofactor evidence="1 10">
        <name>Mg(2+)</name>
        <dbReference type="ChEBI" id="CHEBI:18420"/>
    </cofactor>
</comment>
<name>A0AAN9AS39_9CAEN</name>
<dbReference type="GO" id="GO:0005789">
    <property type="term" value="C:endoplasmic reticulum membrane"/>
    <property type="evidence" value="ECO:0007669"/>
    <property type="project" value="TreeGrafter"/>
</dbReference>
<dbReference type="Proteomes" id="UP001374579">
    <property type="component" value="Unassembled WGS sequence"/>
</dbReference>
<sequence>MDILKSFRHPDEIYALLRFKLGGCEAVMPRNNQGELSPTLKQCYKYLKLTSRSFAAVIQALDGELRNAICIFYLVLRALDTVEDDMTIPNDVKIPMLRHFHLNLQDTHWSFHDSKEKDKIVLEDFPTVSLASLCVCLCVCEWSFHDSKEKDKIVLEDFPTITAEFQALAPVYQEVISDICCKMGNGMTVFLDRGVGSLHEWNEYCHYVAGLVGIGLSRLFSASKLESPEVGRDERLANNMGLFLQKTNIIRDYLEDVLQGREFWPKEVWGKYGRKLGDLAEPDNRQQALHCLNELITNALELVPDCIAYMTRLHNQSVFNFCAIPQVMAIATLERCYNNPAVLTGVVKIRKGEAVKMMMGVSNVEKVKAIMHYFTSQIESRIPKDDPNAERTREVCSKALACTRTAQEYTTSSIYTPLYVSCGMMVAAIAYNYWSQISAVYSDFL</sequence>
<comment type="catalytic activity">
    <reaction evidence="10">
        <text>2 (2E,6E)-farnesyl diphosphate + NADH + H(+) = squalene + 2 diphosphate + NAD(+)</text>
        <dbReference type="Rhea" id="RHEA:32299"/>
        <dbReference type="ChEBI" id="CHEBI:15378"/>
        <dbReference type="ChEBI" id="CHEBI:15440"/>
        <dbReference type="ChEBI" id="CHEBI:33019"/>
        <dbReference type="ChEBI" id="CHEBI:57540"/>
        <dbReference type="ChEBI" id="CHEBI:57945"/>
        <dbReference type="ChEBI" id="CHEBI:175763"/>
        <dbReference type="EC" id="2.5.1.21"/>
    </reaction>
</comment>
<dbReference type="InterPro" id="IPR019845">
    <property type="entry name" value="Squalene/phytoene_synthase_CS"/>
</dbReference>
<dbReference type="InterPro" id="IPR002060">
    <property type="entry name" value="Squ/phyt_synthse"/>
</dbReference>
<gene>
    <name evidence="11" type="ORF">V1264_009765</name>
</gene>
<dbReference type="InterPro" id="IPR008949">
    <property type="entry name" value="Isoprenoid_synthase_dom_sf"/>
</dbReference>
<dbReference type="PANTHER" id="PTHR11626:SF2">
    <property type="entry name" value="SQUALENE SYNTHASE"/>
    <property type="match status" value="1"/>
</dbReference>
<evidence type="ECO:0000256" key="3">
    <source>
        <dbReference type="ARBA" id="ARBA00012373"/>
    </source>
</evidence>
<organism evidence="11 12">
    <name type="scientific">Littorina saxatilis</name>
    <dbReference type="NCBI Taxonomy" id="31220"/>
    <lineage>
        <taxon>Eukaryota</taxon>
        <taxon>Metazoa</taxon>
        <taxon>Spiralia</taxon>
        <taxon>Lophotrochozoa</taxon>
        <taxon>Mollusca</taxon>
        <taxon>Gastropoda</taxon>
        <taxon>Caenogastropoda</taxon>
        <taxon>Littorinimorpha</taxon>
        <taxon>Littorinoidea</taxon>
        <taxon>Littorinidae</taxon>
        <taxon>Littorina</taxon>
    </lineage>
</organism>
<dbReference type="GO" id="GO:0045338">
    <property type="term" value="P:farnesyl diphosphate metabolic process"/>
    <property type="evidence" value="ECO:0007669"/>
    <property type="project" value="InterPro"/>
</dbReference>
<dbReference type="AlphaFoldDB" id="A0AAN9AS39"/>
<keyword evidence="5 10" id="KW-0808">Transferase</keyword>
<dbReference type="GO" id="GO:0051996">
    <property type="term" value="F:squalene synthase [NAD(P)H] activity"/>
    <property type="evidence" value="ECO:0007669"/>
    <property type="project" value="UniProtKB-UniRule"/>
</dbReference>
<dbReference type="PROSITE" id="PS01044">
    <property type="entry name" value="SQUALEN_PHYTOEN_SYN_1"/>
    <property type="match status" value="1"/>
</dbReference>
<evidence type="ECO:0000256" key="1">
    <source>
        <dbReference type="ARBA" id="ARBA00001946"/>
    </source>
</evidence>
<comment type="function">
    <text evidence="6">Catalyzes the condensation of 2 farnesyl pyrophosphate (FPP) moieties to form squalene. Proceeds in two distinct steps. In the first half-reaction, two molecules of FPP react to form the stable presqualene diphosphate intermediate (PSQPP), with concomitant release of a proton and a molecule of inorganic diphosphate. In the second half-reaction, PSQPP undergoes heterolysis, isomerization, and reduction with NADPH or NADH to form squalene. It is the first committed enzyme of the sterol biosynthesis pathway.</text>
</comment>
<dbReference type="NCBIfam" id="TIGR01559">
    <property type="entry name" value="squal_synth"/>
    <property type="match status" value="1"/>
</dbReference>
<comment type="similarity">
    <text evidence="2 10">Belongs to the phytoene/squalene synthase family.</text>
</comment>
<dbReference type="SUPFAM" id="SSF48576">
    <property type="entry name" value="Terpenoid synthases"/>
    <property type="match status" value="1"/>
</dbReference>
<evidence type="ECO:0000313" key="11">
    <source>
        <dbReference type="EMBL" id="KAK7092173.1"/>
    </source>
</evidence>
<comment type="catalytic activity">
    <reaction evidence="10">
        <text>2 (2E,6E)-farnesyl diphosphate + NADPH + H(+) = squalene + 2 diphosphate + NADP(+)</text>
        <dbReference type="Rhea" id="RHEA:32295"/>
        <dbReference type="ChEBI" id="CHEBI:15378"/>
        <dbReference type="ChEBI" id="CHEBI:15440"/>
        <dbReference type="ChEBI" id="CHEBI:33019"/>
        <dbReference type="ChEBI" id="CHEBI:57783"/>
        <dbReference type="ChEBI" id="CHEBI:58349"/>
        <dbReference type="ChEBI" id="CHEBI:175763"/>
        <dbReference type="EC" id="2.5.1.21"/>
    </reaction>
</comment>
<comment type="pathway">
    <text evidence="10">Terpene metabolism; lanosterol biosynthesis; lanosterol from farnesyl diphosphate: step 1/3.</text>
</comment>
<evidence type="ECO:0000256" key="10">
    <source>
        <dbReference type="RuleBase" id="RU368088"/>
    </source>
</evidence>
<dbReference type="EC" id="2.5.1.21" evidence="3 10"/>
<comment type="catalytic activity">
    <reaction evidence="8 10">
        <text>presqualene diphosphate + NADH + H(+) = squalene + diphosphate + NAD(+)</text>
        <dbReference type="Rhea" id="RHEA:22228"/>
        <dbReference type="ChEBI" id="CHEBI:15378"/>
        <dbReference type="ChEBI" id="CHEBI:15440"/>
        <dbReference type="ChEBI" id="CHEBI:33019"/>
        <dbReference type="ChEBI" id="CHEBI:57310"/>
        <dbReference type="ChEBI" id="CHEBI:57540"/>
        <dbReference type="ChEBI" id="CHEBI:57945"/>
    </reaction>
    <physiologicalReaction direction="left-to-right" evidence="8 10">
        <dbReference type="Rhea" id="RHEA:22229"/>
    </physiologicalReaction>
</comment>
<dbReference type="GO" id="GO:0006695">
    <property type="term" value="P:cholesterol biosynthetic process"/>
    <property type="evidence" value="ECO:0007669"/>
    <property type="project" value="TreeGrafter"/>
</dbReference>
<evidence type="ECO:0000256" key="4">
    <source>
        <dbReference type="ARBA" id="ARBA00015135"/>
    </source>
</evidence>
<dbReference type="EMBL" id="JBAMIC010000022">
    <property type="protein sequence ID" value="KAK7092173.1"/>
    <property type="molecule type" value="Genomic_DNA"/>
</dbReference>
<evidence type="ECO:0000256" key="8">
    <source>
        <dbReference type="ARBA" id="ARBA00047541"/>
    </source>
</evidence>
<dbReference type="InterPro" id="IPR006449">
    <property type="entry name" value="Squal_synth-like"/>
</dbReference>
<dbReference type="InterPro" id="IPR044844">
    <property type="entry name" value="Trans_IPPS_euk-type"/>
</dbReference>
<keyword evidence="12" id="KW-1185">Reference proteome</keyword>
<evidence type="ECO:0000256" key="9">
    <source>
        <dbReference type="ARBA" id="ARBA00048315"/>
    </source>
</evidence>
<dbReference type="CDD" id="cd00683">
    <property type="entry name" value="Trans_IPPS_HH"/>
    <property type="match status" value="1"/>
</dbReference>
<evidence type="ECO:0000256" key="2">
    <source>
        <dbReference type="ARBA" id="ARBA00006251"/>
    </source>
</evidence>
<comment type="catalytic activity">
    <reaction evidence="7 10">
        <text>presqualene diphosphate + NADPH + H(+) = squalene + diphosphate + NADP(+)</text>
        <dbReference type="Rhea" id="RHEA:22232"/>
        <dbReference type="ChEBI" id="CHEBI:15378"/>
        <dbReference type="ChEBI" id="CHEBI:15440"/>
        <dbReference type="ChEBI" id="CHEBI:33019"/>
        <dbReference type="ChEBI" id="CHEBI:57310"/>
        <dbReference type="ChEBI" id="CHEBI:57783"/>
        <dbReference type="ChEBI" id="CHEBI:58349"/>
    </reaction>
    <physiologicalReaction direction="left-to-right" evidence="7 10">
        <dbReference type="Rhea" id="RHEA:22233"/>
    </physiologicalReaction>
</comment>
<accession>A0AAN9AS39</accession>
<reference evidence="11 12" key="1">
    <citation type="submission" date="2024-02" db="EMBL/GenBank/DDBJ databases">
        <title>Chromosome-scale genome assembly of the rough periwinkle Littorina saxatilis.</title>
        <authorList>
            <person name="De Jode A."/>
            <person name="Faria R."/>
            <person name="Formenti G."/>
            <person name="Sims Y."/>
            <person name="Smith T.P."/>
            <person name="Tracey A."/>
            <person name="Wood J.M.D."/>
            <person name="Zagrodzka Z.B."/>
            <person name="Johannesson K."/>
            <person name="Butlin R.K."/>
            <person name="Leder E.H."/>
        </authorList>
    </citation>
    <scope>NUCLEOTIDE SEQUENCE [LARGE SCALE GENOMIC DNA]</scope>
    <source>
        <strain evidence="11">Snail1</strain>
        <tissue evidence="11">Muscle</tissue>
    </source>
</reference>
<dbReference type="GO" id="GO:0055056">
    <property type="term" value="F:D-glucose transmembrane transporter activity"/>
    <property type="evidence" value="ECO:0007669"/>
    <property type="project" value="UniProtKB-UniRule"/>
</dbReference>
<dbReference type="SFLD" id="SFLDG01018">
    <property type="entry name" value="Squalene/Phytoene_Synthase_Lik"/>
    <property type="match status" value="1"/>
</dbReference>
<dbReference type="FunFam" id="1.10.600.10:FF:000023">
    <property type="entry name" value="Squalene synthase"/>
    <property type="match status" value="1"/>
</dbReference>